<protein>
    <submittedName>
        <fullName evidence="6">Uncharacterized protein</fullName>
    </submittedName>
</protein>
<dbReference type="Gene3D" id="1.10.3630.10">
    <property type="entry name" value="yeast vps74-n-term truncation variant domain like"/>
    <property type="match status" value="1"/>
</dbReference>
<evidence type="ECO:0000313" key="7">
    <source>
        <dbReference type="Proteomes" id="UP001159405"/>
    </source>
</evidence>
<evidence type="ECO:0000256" key="1">
    <source>
        <dbReference type="ARBA" id="ARBA00004255"/>
    </source>
</evidence>
<evidence type="ECO:0000256" key="4">
    <source>
        <dbReference type="ARBA" id="ARBA00023121"/>
    </source>
</evidence>
<comment type="similarity">
    <text evidence="2">Belongs to the GOLPH3/VPS74 family.</text>
</comment>
<evidence type="ECO:0000313" key="6">
    <source>
        <dbReference type="EMBL" id="CAH3038967.1"/>
    </source>
</evidence>
<dbReference type="InterPro" id="IPR038261">
    <property type="entry name" value="GPP34-like_sf"/>
</dbReference>
<proteinExistence type="inferred from homology"/>
<sequence length="285" mass="32143">MADGDANYSPEIARNLREILDSDRFVTECFNRRSLTISQALCLLWHNQDSGEVPGRKSSAPLYGNVTAAALVDLYVLRKIDFEDAPVTCLGVKYKNMAVKVNSLKWDAYDVENTAGNVINFTPTNSYLDDCLFNQMVAHAQKHPNKPRNAEGWILKGSNYHKPTCVSATFDSLVKLGLLRKERRNLGTCVKYPTVNPEPQSTLIREVKMIALAGHAADGFTWTLLKLARFSDSLFIGGAPMLKHHFSKEEYRDAKKNMKELVDVNKDSIRKNGKRRKDLESDNLF</sequence>
<accession>A0ABN8N2S3</accession>
<dbReference type="Pfam" id="PF05719">
    <property type="entry name" value="GPP34"/>
    <property type="match status" value="1"/>
</dbReference>
<dbReference type="EMBL" id="CALNXK010000007">
    <property type="protein sequence ID" value="CAH3038967.1"/>
    <property type="molecule type" value="Genomic_DNA"/>
</dbReference>
<organism evidence="6 7">
    <name type="scientific">Porites lobata</name>
    <dbReference type="NCBI Taxonomy" id="104759"/>
    <lineage>
        <taxon>Eukaryota</taxon>
        <taxon>Metazoa</taxon>
        <taxon>Cnidaria</taxon>
        <taxon>Anthozoa</taxon>
        <taxon>Hexacorallia</taxon>
        <taxon>Scleractinia</taxon>
        <taxon>Fungiina</taxon>
        <taxon>Poritidae</taxon>
        <taxon>Porites</taxon>
    </lineage>
</organism>
<dbReference type="Proteomes" id="UP001159405">
    <property type="component" value="Unassembled WGS sequence"/>
</dbReference>
<keyword evidence="5" id="KW-0472">Membrane</keyword>
<comment type="caution">
    <text evidence="6">The sequence shown here is derived from an EMBL/GenBank/DDBJ whole genome shotgun (WGS) entry which is preliminary data.</text>
</comment>
<evidence type="ECO:0000256" key="2">
    <source>
        <dbReference type="ARBA" id="ARBA00007284"/>
    </source>
</evidence>
<keyword evidence="3" id="KW-0333">Golgi apparatus</keyword>
<evidence type="ECO:0000256" key="3">
    <source>
        <dbReference type="ARBA" id="ARBA00023034"/>
    </source>
</evidence>
<reference evidence="6 7" key="1">
    <citation type="submission" date="2022-05" db="EMBL/GenBank/DDBJ databases">
        <authorList>
            <consortium name="Genoscope - CEA"/>
            <person name="William W."/>
        </authorList>
    </citation>
    <scope>NUCLEOTIDE SEQUENCE [LARGE SCALE GENOMIC DNA]</scope>
</reference>
<evidence type="ECO:0000256" key="5">
    <source>
        <dbReference type="ARBA" id="ARBA00023136"/>
    </source>
</evidence>
<dbReference type="InterPro" id="IPR008628">
    <property type="entry name" value="GPP34-like"/>
</dbReference>
<gene>
    <name evidence="6" type="ORF">PLOB_00042795</name>
</gene>
<keyword evidence="7" id="KW-1185">Reference proteome</keyword>
<keyword evidence="4" id="KW-0446">Lipid-binding</keyword>
<comment type="subcellular location">
    <subcellularLocation>
        <location evidence="1">Golgi apparatus membrane</location>
        <topology evidence="1">Peripheral membrane protein</topology>
        <orientation evidence="1">Cytoplasmic side</orientation>
    </subcellularLocation>
</comment>
<name>A0ABN8N2S3_9CNID</name>